<reference evidence="2 3" key="1">
    <citation type="journal article" date="2015" name="Fungal Genet. Biol.">
        <title>Evolution of novel wood decay mechanisms in Agaricales revealed by the genome sequences of Fistulina hepatica and Cylindrobasidium torrendii.</title>
        <authorList>
            <person name="Floudas D."/>
            <person name="Held B.W."/>
            <person name="Riley R."/>
            <person name="Nagy L.G."/>
            <person name="Koehler G."/>
            <person name="Ransdell A.S."/>
            <person name="Younus H."/>
            <person name="Chow J."/>
            <person name="Chiniquy J."/>
            <person name="Lipzen A."/>
            <person name="Tritt A."/>
            <person name="Sun H."/>
            <person name="Haridas S."/>
            <person name="LaButti K."/>
            <person name="Ohm R.A."/>
            <person name="Kues U."/>
            <person name="Blanchette R.A."/>
            <person name="Grigoriev I.V."/>
            <person name="Minto R.E."/>
            <person name="Hibbett D.S."/>
        </authorList>
    </citation>
    <scope>NUCLEOTIDE SEQUENCE [LARGE SCALE GENOMIC DNA]</scope>
    <source>
        <strain evidence="2 3">FP15055 ss-10</strain>
    </source>
</reference>
<gene>
    <name evidence="2" type="ORF">CYLTODRAFT_420826</name>
</gene>
<proteinExistence type="predicted"/>
<feature type="region of interest" description="Disordered" evidence="1">
    <location>
        <begin position="31"/>
        <end position="126"/>
    </location>
</feature>
<dbReference type="EMBL" id="KN880486">
    <property type="protein sequence ID" value="KIY69325.1"/>
    <property type="molecule type" value="Genomic_DNA"/>
</dbReference>
<feature type="compositionally biased region" description="Polar residues" evidence="1">
    <location>
        <begin position="34"/>
        <end position="43"/>
    </location>
</feature>
<name>A0A0D7BGL9_9AGAR</name>
<dbReference type="Proteomes" id="UP000054007">
    <property type="component" value="Unassembled WGS sequence"/>
</dbReference>
<feature type="region of interest" description="Disordered" evidence="1">
    <location>
        <begin position="210"/>
        <end position="233"/>
    </location>
</feature>
<feature type="compositionally biased region" description="Polar residues" evidence="1">
    <location>
        <begin position="284"/>
        <end position="303"/>
    </location>
</feature>
<sequence>MSQSPPPPGGYGHRTAKDFVGGFSLRRVLGIGGTSQEAQQDIESSSTATTTSSDRMPIPHQPTQIYAYPESGVPPAQSTPRATTFSPNSRALHEPAVHTPYHPPHPPPQAVLPDPDPLDGTTAQDHYDPSEEVYISNTGGPIHTSPEFLRGPDYAKMEVPHSHSHHLPAGSYTFKGFLSRIAGFLCELNDLPWMADRVTADFVPGKSVHRLSTEPVPRPVSYASSKTPRIPSQWYGEMDSIDLTRSTGMTSPKQQPAYAGVQPQTMHTAMHMAPSSDQPSPPSANWTAITTTAPSPRQTNGYQSSSYGRRDDSYRTKEGYQRGQREDYQTALAHGQQNVYQAMPSQQAWTSTPGSYIYAQPLPPAKGPQYTPYVSSARG</sequence>
<protein>
    <submittedName>
        <fullName evidence="2">Uncharacterized protein</fullName>
    </submittedName>
</protein>
<dbReference type="OrthoDB" id="3244156at2759"/>
<evidence type="ECO:0000313" key="2">
    <source>
        <dbReference type="EMBL" id="KIY69325.1"/>
    </source>
</evidence>
<feature type="region of interest" description="Disordered" evidence="1">
    <location>
        <begin position="351"/>
        <end position="379"/>
    </location>
</feature>
<feature type="compositionally biased region" description="Polar residues" evidence="1">
    <location>
        <begin position="76"/>
        <end position="89"/>
    </location>
</feature>
<feature type="compositionally biased region" description="Pro residues" evidence="1">
    <location>
        <begin position="101"/>
        <end position="110"/>
    </location>
</feature>
<organism evidence="2 3">
    <name type="scientific">Cylindrobasidium torrendii FP15055 ss-10</name>
    <dbReference type="NCBI Taxonomy" id="1314674"/>
    <lineage>
        <taxon>Eukaryota</taxon>
        <taxon>Fungi</taxon>
        <taxon>Dikarya</taxon>
        <taxon>Basidiomycota</taxon>
        <taxon>Agaricomycotina</taxon>
        <taxon>Agaricomycetes</taxon>
        <taxon>Agaricomycetidae</taxon>
        <taxon>Agaricales</taxon>
        <taxon>Marasmiineae</taxon>
        <taxon>Physalacriaceae</taxon>
        <taxon>Cylindrobasidium</taxon>
    </lineage>
</organism>
<evidence type="ECO:0000256" key="1">
    <source>
        <dbReference type="SAM" id="MobiDB-lite"/>
    </source>
</evidence>
<feature type="compositionally biased region" description="Basic and acidic residues" evidence="1">
    <location>
        <begin position="308"/>
        <end position="323"/>
    </location>
</feature>
<keyword evidence="3" id="KW-1185">Reference proteome</keyword>
<dbReference type="AlphaFoldDB" id="A0A0D7BGL9"/>
<accession>A0A0D7BGL9</accession>
<evidence type="ECO:0000313" key="3">
    <source>
        <dbReference type="Proteomes" id="UP000054007"/>
    </source>
</evidence>
<feature type="region of interest" description="Disordered" evidence="1">
    <location>
        <begin position="269"/>
        <end position="323"/>
    </location>
</feature>
<feature type="compositionally biased region" description="Low complexity" evidence="1">
    <location>
        <begin position="44"/>
        <end position="53"/>
    </location>
</feature>
<dbReference type="STRING" id="1314674.A0A0D7BGL9"/>